<accession>A0A8S2YPC0</accession>
<name>A0A8S2YPC0_9BILA</name>
<sequence length="13" mass="1382">MCRPSPLAPSILP</sequence>
<evidence type="ECO:0000313" key="2">
    <source>
        <dbReference type="Proteomes" id="UP000676336"/>
    </source>
</evidence>
<feature type="non-terminal residue" evidence="1">
    <location>
        <position position="13"/>
    </location>
</feature>
<reference evidence="1" key="1">
    <citation type="submission" date="2021-02" db="EMBL/GenBank/DDBJ databases">
        <authorList>
            <person name="Nowell W R."/>
        </authorList>
    </citation>
    <scope>NUCLEOTIDE SEQUENCE</scope>
</reference>
<protein>
    <submittedName>
        <fullName evidence="1">Uncharacterized protein</fullName>
    </submittedName>
</protein>
<comment type="caution">
    <text evidence="1">The sequence shown here is derived from an EMBL/GenBank/DDBJ whole genome shotgun (WGS) entry which is preliminary data.</text>
</comment>
<dbReference type="EMBL" id="CAJOBI010098693">
    <property type="protein sequence ID" value="CAF4577176.1"/>
    <property type="molecule type" value="Genomic_DNA"/>
</dbReference>
<dbReference type="Proteomes" id="UP000676336">
    <property type="component" value="Unassembled WGS sequence"/>
</dbReference>
<proteinExistence type="predicted"/>
<organism evidence="1 2">
    <name type="scientific">Rotaria magnacalcarata</name>
    <dbReference type="NCBI Taxonomy" id="392030"/>
    <lineage>
        <taxon>Eukaryota</taxon>
        <taxon>Metazoa</taxon>
        <taxon>Spiralia</taxon>
        <taxon>Gnathifera</taxon>
        <taxon>Rotifera</taxon>
        <taxon>Eurotatoria</taxon>
        <taxon>Bdelloidea</taxon>
        <taxon>Philodinida</taxon>
        <taxon>Philodinidae</taxon>
        <taxon>Rotaria</taxon>
    </lineage>
</organism>
<gene>
    <name evidence="1" type="ORF">SMN809_LOCUS38119</name>
</gene>
<evidence type="ECO:0000313" key="1">
    <source>
        <dbReference type="EMBL" id="CAF4577176.1"/>
    </source>
</evidence>